<proteinExistence type="predicted"/>
<name>A0A6M3KIA2_9ZZZZ</name>
<keyword evidence="1" id="KW-0175">Coiled coil</keyword>
<accession>A0A6M3KIA2</accession>
<dbReference type="AlphaFoldDB" id="A0A6M3KIA2"/>
<sequence length="56" mass="6687">MAGIGKRIKKMTPIEFLERKIELKKQLIEIIMDEIRILQAEIRHLAELESEWKVVK</sequence>
<reference evidence="2" key="1">
    <citation type="submission" date="2020-03" db="EMBL/GenBank/DDBJ databases">
        <title>The deep terrestrial virosphere.</title>
        <authorList>
            <person name="Holmfeldt K."/>
            <person name="Nilsson E."/>
            <person name="Simone D."/>
            <person name="Lopez-Fernandez M."/>
            <person name="Wu X."/>
            <person name="de Brujin I."/>
            <person name="Lundin D."/>
            <person name="Andersson A."/>
            <person name="Bertilsson S."/>
            <person name="Dopson M."/>
        </authorList>
    </citation>
    <scope>NUCLEOTIDE SEQUENCE</scope>
    <source>
        <strain evidence="2">MM415A00502</strain>
    </source>
</reference>
<evidence type="ECO:0000313" key="2">
    <source>
        <dbReference type="EMBL" id="QJA81716.1"/>
    </source>
</evidence>
<protein>
    <submittedName>
        <fullName evidence="2">Uncharacterized protein</fullName>
    </submittedName>
</protein>
<organism evidence="2">
    <name type="scientific">viral metagenome</name>
    <dbReference type="NCBI Taxonomy" id="1070528"/>
    <lineage>
        <taxon>unclassified sequences</taxon>
        <taxon>metagenomes</taxon>
        <taxon>organismal metagenomes</taxon>
    </lineage>
</organism>
<evidence type="ECO:0000256" key="1">
    <source>
        <dbReference type="SAM" id="Coils"/>
    </source>
</evidence>
<dbReference type="EMBL" id="MT142467">
    <property type="protein sequence ID" value="QJA81716.1"/>
    <property type="molecule type" value="Genomic_DNA"/>
</dbReference>
<feature type="coiled-coil region" evidence="1">
    <location>
        <begin position="14"/>
        <end position="48"/>
    </location>
</feature>
<gene>
    <name evidence="2" type="ORF">MM415A00502_0040</name>
</gene>